<accession>A0A559J8Y2</accession>
<name>A0A559J8Y2_9BACL</name>
<reference evidence="1 2" key="1">
    <citation type="submission" date="2019-07" db="EMBL/GenBank/DDBJ databases">
        <authorList>
            <person name="Kim J."/>
        </authorList>
    </citation>
    <scope>NUCLEOTIDE SEQUENCE [LARGE SCALE GENOMIC DNA]</scope>
    <source>
        <strain evidence="1 2">G13</strain>
    </source>
</reference>
<protein>
    <submittedName>
        <fullName evidence="1">DinB family protein</fullName>
    </submittedName>
</protein>
<organism evidence="1 2">
    <name type="scientific">Cohnella terricola</name>
    <dbReference type="NCBI Taxonomy" id="1289167"/>
    <lineage>
        <taxon>Bacteria</taxon>
        <taxon>Bacillati</taxon>
        <taxon>Bacillota</taxon>
        <taxon>Bacilli</taxon>
        <taxon>Bacillales</taxon>
        <taxon>Paenibacillaceae</taxon>
        <taxon>Cohnella</taxon>
    </lineage>
</organism>
<dbReference type="Gene3D" id="1.20.120.450">
    <property type="entry name" value="dinb family like domain"/>
    <property type="match status" value="1"/>
</dbReference>
<dbReference type="EMBL" id="VNJJ01000017">
    <property type="protein sequence ID" value="TVX96334.1"/>
    <property type="molecule type" value="Genomic_DNA"/>
</dbReference>
<proteinExistence type="predicted"/>
<dbReference type="InterPro" id="IPR034660">
    <property type="entry name" value="DinB/YfiT-like"/>
</dbReference>
<keyword evidence="2" id="KW-1185">Reference proteome</keyword>
<evidence type="ECO:0000313" key="1">
    <source>
        <dbReference type="EMBL" id="TVX96334.1"/>
    </source>
</evidence>
<dbReference type="Proteomes" id="UP000316330">
    <property type="component" value="Unassembled WGS sequence"/>
</dbReference>
<comment type="caution">
    <text evidence="1">The sequence shown here is derived from an EMBL/GenBank/DDBJ whole genome shotgun (WGS) entry which is preliminary data.</text>
</comment>
<evidence type="ECO:0000313" key="2">
    <source>
        <dbReference type="Proteomes" id="UP000316330"/>
    </source>
</evidence>
<dbReference type="AlphaFoldDB" id="A0A559J8Y2"/>
<sequence>MTIHQTIKFIGQELSQTLTDYDKWFDLDSELLRFRPKIGWSIEQITNHFLLILIRKGFNKAQELARKVDLNEALSSYQYNLSELDQIAKHKSFEWIRPEHMEPKGDKSLIEVKTILAEQINECKDMLHGIPNGEGTLYKTTMTVNNLGKIDVYQYIYFLCQHARRHIIQMQGVIDEYCRFKDAE</sequence>
<dbReference type="OrthoDB" id="5464839at2"/>
<gene>
    <name evidence="1" type="ORF">FPZ45_21230</name>
</gene>